<sequence length="182" mass="21451">MSRMVQQPQQPVENSTPTMRVLLQTIANLVLGDVYVRFVDIFKRDFDHAQERLFPFHDNFGLNNLKCFSLLNHHGHDHTIQEDDPPVFVWMKWTGQSLYPVSHLAFISVRACKWPFTWEGRKFHRIPQPPRGSDGKLDPIFHREDIQASLRLGIPPSEENIVFLREHPEHAKWLKIHLHHDL</sequence>
<comment type="caution">
    <text evidence="1">The sequence shown here is derived from an EMBL/GenBank/DDBJ whole genome shotgun (WGS) entry which is preliminary data.</text>
</comment>
<keyword evidence="2" id="KW-1185">Reference proteome</keyword>
<evidence type="ECO:0000313" key="2">
    <source>
        <dbReference type="Proteomes" id="UP000754883"/>
    </source>
</evidence>
<dbReference type="AlphaFoldDB" id="A0A9N9UVR4"/>
<dbReference type="Proteomes" id="UP000754883">
    <property type="component" value="Unassembled WGS sequence"/>
</dbReference>
<dbReference type="OrthoDB" id="4379079at2759"/>
<proteinExistence type="predicted"/>
<evidence type="ECO:0000313" key="1">
    <source>
        <dbReference type="EMBL" id="CAG9998556.1"/>
    </source>
</evidence>
<accession>A0A9N9UVR4</accession>
<organism evidence="1 2">
    <name type="scientific">Clonostachys byssicola</name>
    <dbReference type="NCBI Taxonomy" id="160290"/>
    <lineage>
        <taxon>Eukaryota</taxon>
        <taxon>Fungi</taxon>
        <taxon>Dikarya</taxon>
        <taxon>Ascomycota</taxon>
        <taxon>Pezizomycotina</taxon>
        <taxon>Sordariomycetes</taxon>
        <taxon>Hypocreomycetidae</taxon>
        <taxon>Hypocreales</taxon>
        <taxon>Bionectriaceae</taxon>
        <taxon>Clonostachys</taxon>
    </lineage>
</organism>
<gene>
    <name evidence="1" type="ORF">CBYS24578_00015270</name>
</gene>
<reference evidence="1" key="1">
    <citation type="submission" date="2021-10" db="EMBL/GenBank/DDBJ databases">
        <authorList>
            <person name="Piombo E."/>
        </authorList>
    </citation>
    <scope>NUCLEOTIDE SEQUENCE</scope>
</reference>
<dbReference type="EMBL" id="CABFNO020001547">
    <property type="protein sequence ID" value="CAG9998556.1"/>
    <property type="molecule type" value="Genomic_DNA"/>
</dbReference>
<protein>
    <submittedName>
        <fullName evidence="1">Uncharacterized protein</fullName>
    </submittedName>
</protein>
<name>A0A9N9UVR4_9HYPO</name>